<keyword evidence="15" id="KW-1185">Reference proteome</keyword>
<dbReference type="EMBL" id="JBHUFC010000002">
    <property type="protein sequence ID" value="MFD1787005.1"/>
    <property type="molecule type" value="Genomic_DNA"/>
</dbReference>
<dbReference type="Proteomes" id="UP001597283">
    <property type="component" value="Unassembled WGS sequence"/>
</dbReference>
<reference evidence="15" key="1">
    <citation type="journal article" date="2019" name="Int. J. Syst. Evol. Microbiol.">
        <title>The Global Catalogue of Microorganisms (GCM) 10K type strain sequencing project: providing services to taxonomists for standard genome sequencing and annotation.</title>
        <authorList>
            <consortium name="The Broad Institute Genomics Platform"/>
            <consortium name="The Broad Institute Genome Sequencing Center for Infectious Disease"/>
            <person name="Wu L."/>
            <person name="Ma J."/>
        </authorList>
    </citation>
    <scope>NUCLEOTIDE SEQUENCE [LARGE SCALE GENOMIC DNA]</scope>
    <source>
        <strain evidence="15">Q85</strain>
    </source>
</reference>
<dbReference type="InterPro" id="IPR010916">
    <property type="entry name" value="TonB_box_CS"/>
</dbReference>
<dbReference type="InterPro" id="IPR012910">
    <property type="entry name" value="Plug_dom"/>
</dbReference>
<evidence type="ECO:0000313" key="14">
    <source>
        <dbReference type="EMBL" id="MFD1787005.1"/>
    </source>
</evidence>
<proteinExistence type="inferred from homology"/>
<dbReference type="RefSeq" id="WP_380939378.1">
    <property type="nucleotide sequence ID" value="NZ_JBHUFC010000002.1"/>
</dbReference>
<comment type="subcellular location">
    <subcellularLocation>
        <location evidence="1 9">Cell outer membrane</location>
        <topology evidence="1 9">Multi-pass membrane protein</topology>
    </subcellularLocation>
</comment>
<keyword evidence="6 10" id="KW-0798">TonB box</keyword>
<dbReference type="SUPFAM" id="SSF56935">
    <property type="entry name" value="Porins"/>
    <property type="match status" value="1"/>
</dbReference>
<dbReference type="InterPro" id="IPR039426">
    <property type="entry name" value="TonB-dep_rcpt-like"/>
</dbReference>
<dbReference type="PANTHER" id="PTHR47234">
    <property type="match status" value="1"/>
</dbReference>
<keyword evidence="4 9" id="KW-0812">Transmembrane</keyword>
<feature type="short sequence motif" description="TonB box" evidence="10">
    <location>
        <begin position="32"/>
        <end position="38"/>
    </location>
</feature>
<comment type="caution">
    <text evidence="14">The sequence shown here is derived from an EMBL/GenBank/DDBJ whole genome shotgun (WGS) entry which is preliminary data.</text>
</comment>
<keyword evidence="14" id="KW-0675">Receptor</keyword>
<dbReference type="Gene3D" id="2.170.130.10">
    <property type="entry name" value="TonB-dependent receptor, plug domain"/>
    <property type="match status" value="1"/>
</dbReference>
<evidence type="ECO:0000256" key="10">
    <source>
        <dbReference type="PROSITE-ProRule" id="PRU10143"/>
    </source>
</evidence>
<evidence type="ECO:0000259" key="13">
    <source>
        <dbReference type="Pfam" id="PF07715"/>
    </source>
</evidence>
<dbReference type="PROSITE" id="PS00430">
    <property type="entry name" value="TONB_DEPENDENT_REC_1"/>
    <property type="match status" value="1"/>
</dbReference>
<keyword evidence="7 9" id="KW-0472">Membrane</keyword>
<dbReference type="InterPro" id="IPR036942">
    <property type="entry name" value="Beta-barrel_TonB_sf"/>
</dbReference>
<evidence type="ECO:0000256" key="8">
    <source>
        <dbReference type="ARBA" id="ARBA00023237"/>
    </source>
</evidence>
<sequence>MSVSSVALATPALAQDVPAPAAAEDAPITEDTVVVTGSRIGGRTIADSPVPIDVIGGDQLANSGQTETNKVLNQLVPSFNFPQPSLTDGTDSLRPATLRGLAPDQTLVLLNGKRRHQAALLNLNGSVGRGSGAVDLNEIPPIAIDRIEVLRDGASSQYGSDAIAGVINIQLSKREGVSGSVTFGQYRTTQSGVNEVLGVAATGGVPNVLTNNGGANDILQLNYGEEVKRHDGDTLTLATRLGLPIGDAGYFTFSAQFRDRDPTQRSGADPRRQYQNTTADYAKELNANRFNHGYGDGKTVDYNVIVNAGYDIGANAELYAFGTYGIRDGIGAGFFRRPNDARNRNFAASTTTFVPYYADGFLPKIQSQIEDVSGAVGVRTDVAGFKADLSVVYGSNQLDYQTIDSFNVSLGGNASPQRFDAGGIAFGQTVVNLDLSRKIDVGFLSSLGFAVGGEYRNENFKIRPGNVASYIGGQYTANGAAPGAQVFPGFQPSNATDVSRNSYAGYVELDAEVNDMLTVQAAGRFEHYSDFGDTVNGKVAARFEPIDGIAVRGSVSTGFRAPSLAQQFFTTTSTNNTVINSVPTLIDIVTVPATSRIGTALGGKQLTPEKALNLAGGIALNPFRGFSLTADYYNIRLRDRVTLTENLAGTAVVNLLVAAGVNGVTSARFFVNGVDTRTQGVDVIGTYRVPELGFGRVVLTAGYNYNETKIIRRAVLPNPLLQGSPLFGRQESFRLTDSQPRTKLNLSADWDLGPVGATVRANRFGSVWTAVNGSLAAPLGTVAGDFKLTPKWVTDVEVRVHPIEQVTLAIGADNVFDTYPDRLPTGGATGAPGFTPNSYFLPYSQLSPFGFNGRFLYGRVAFQF</sequence>
<evidence type="ECO:0000256" key="4">
    <source>
        <dbReference type="ARBA" id="ARBA00022692"/>
    </source>
</evidence>
<dbReference type="PANTHER" id="PTHR47234:SF3">
    <property type="entry name" value="SECRETIN_TONB SHORT N-TERMINAL DOMAIN-CONTAINING PROTEIN"/>
    <property type="match status" value="1"/>
</dbReference>
<feature type="domain" description="TonB-dependent receptor-like beta-barrel" evidence="12">
    <location>
        <begin position="335"/>
        <end position="815"/>
    </location>
</feature>
<evidence type="ECO:0000256" key="1">
    <source>
        <dbReference type="ARBA" id="ARBA00004571"/>
    </source>
</evidence>
<dbReference type="CDD" id="cd01347">
    <property type="entry name" value="ligand_gated_channel"/>
    <property type="match status" value="1"/>
</dbReference>
<dbReference type="Gene3D" id="2.40.170.20">
    <property type="entry name" value="TonB-dependent receptor, beta-barrel domain"/>
    <property type="match status" value="1"/>
</dbReference>
<dbReference type="InterPro" id="IPR000531">
    <property type="entry name" value="Beta-barrel_TonB"/>
</dbReference>
<keyword evidence="5" id="KW-0732">Signal</keyword>
<accession>A0ABW4NA23</accession>
<organism evidence="14 15">
    <name type="scientific">Sphingomonas floccifaciens</name>
    <dbReference type="NCBI Taxonomy" id="1844115"/>
    <lineage>
        <taxon>Bacteria</taxon>
        <taxon>Pseudomonadati</taxon>
        <taxon>Pseudomonadota</taxon>
        <taxon>Alphaproteobacteria</taxon>
        <taxon>Sphingomonadales</taxon>
        <taxon>Sphingomonadaceae</taxon>
        <taxon>Sphingomonas</taxon>
    </lineage>
</organism>
<evidence type="ECO:0000256" key="6">
    <source>
        <dbReference type="ARBA" id="ARBA00023077"/>
    </source>
</evidence>
<comment type="similarity">
    <text evidence="9 11">Belongs to the TonB-dependent receptor family.</text>
</comment>
<evidence type="ECO:0000256" key="2">
    <source>
        <dbReference type="ARBA" id="ARBA00022448"/>
    </source>
</evidence>
<dbReference type="PROSITE" id="PS52016">
    <property type="entry name" value="TONB_DEPENDENT_REC_3"/>
    <property type="match status" value="1"/>
</dbReference>
<gene>
    <name evidence="14" type="ORF">ACFSC3_05410</name>
</gene>
<evidence type="ECO:0000259" key="12">
    <source>
        <dbReference type="Pfam" id="PF00593"/>
    </source>
</evidence>
<evidence type="ECO:0000313" key="15">
    <source>
        <dbReference type="Proteomes" id="UP001597283"/>
    </source>
</evidence>
<evidence type="ECO:0000256" key="3">
    <source>
        <dbReference type="ARBA" id="ARBA00022452"/>
    </source>
</evidence>
<evidence type="ECO:0000256" key="11">
    <source>
        <dbReference type="RuleBase" id="RU003357"/>
    </source>
</evidence>
<dbReference type="Pfam" id="PF00593">
    <property type="entry name" value="TonB_dep_Rec_b-barrel"/>
    <property type="match status" value="1"/>
</dbReference>
<keyword evidence="8 9" id="KW-0998">Cell outer membrane</keyword>
<evidence type="ECO:0000256" key="9">
    <source>
        <dbReference type="PROSITE-ProRule" id="PRU01360"/>
    </source>
</evidence>
<dbReference type="InterPro" id="IPR037066">
    <property type="entry name" value="Plug_dom_sf"/>
</dbReference>
<keyword evidence="2 9" id="KW-0813">Transport</keyword>
<evidence type="ECO:0000256" key="5">
    <source>
        <dbReference type="ARBA" id="ARBA00022729"/>
    </source>
</evidence>
<dbReference type="Pfam" id="PF07715">
    <property type="entry name" value="Plug"/>
    <property type="match status" value="1"/>
</dbReference>
<keyword evidence="3 9" id="KW-1134">Transmembrane beta strand</keyword>
<name>A0ABW4NA23_9SPHN</name>
<protein>
    <submittedName>
        <fullName evidence="14">TonB-dependent receptor plug domain-containing protein</fullName>
    </submittedName>
</protein>
<feature type="domain" description="TonB-dependent receptor plug" evidence="13">
    <location>
        <begin position="46"/>
        <end position="166"/>
    </location>
</feature>
<evidence type="ECO:0000256" key="7">
    <source>
        <dbReference type="ARBA" id="ARBA00023136"/>
    </source>
</evidence>